<dbReference type="OrthoDB" id="5679312at2"/>
<proteinExistence type="predicted"/>
<protein>
    <submittedName>
        <fullName evidence="1">Uncharacterized protein</fullName>
    </submittedName>
</protein>
<name>A0A3A1YBV6_9GAMM</name>
<dbReference type="AlphaFoldDB" id="A0A3A1YBV6"/>
<dbReference type="EMBL" id="NRJG01000167">
    <property type="protein sequence ID" value="RIY34856.1"/>
    <property type="molecule type" value="Genomic_DNA"/>
</dbReference>
<evidence type="ECO:0000313" key="1">
    <source>
        <dbReference type="EMBL" id="RIY34856.1"/>
    </source>
</evidence>
<sequence length="90" mass="9874">MFGDILNKASQMMDTVKSLKDIDLSNPAKALDSIKELNFDDAKTALQNLLPKLPLGEDLVSGFLGKLEEATANNETIHAIVEKVKEYLAK</sequence>
<accession>A0A3A1YBV6</accession>
<reference evidence="1 2" key="1">
    <citation type="submission" date="2017-08" db="EMBL/GenBank/DDBJ databases">
        <title>Reclassification of Bisgaard taxon 37 and 44.</title>
        <authorList>
            <person name="Christensen H."/>
        </authorList>
    </citation>
    <scope>NUCLEOTIDE SEQUENCE [LARGE SCALE GENOMIC DNA]</scope>
    <source>
        <strain evidence="1 2">111</strain>
    </source>
</reference>
<comment type="caution">
    <text evidence="1">The sequence shown here is derived from an EMBL/GenBank/DDBJ whole genome shotgun (WGS) entry which is preliminary data.</text>
</comment>
<dbReference type="RefSeq" id="WP_119532571.1">
    <property type="nucleotide sequence ID" value="NZ_JBHSSP010000006.1"/>
</dbReference>
<dbReference type="Proteomes" id="UP000265916">
    <property type="component" value="Unassembled WGS sequence"/>
</dbReference>
<keyword evidence="2" id="KW-1185">Reference proteome</keyword>
<evidence type="ECO:0000313" key="2">
    <source>
        <dbReference type="Proteomes" id="UP000265916"/>
    </source>
</evidence>
<gene>
    <name evidence="1" type="ORF">CKF58_07555</name>
</gene>
<organism evidence="1 2">
    <name type="scientific">Psittacicella hinzii</name>
    <dbReference type="NCBI Taxonomy" id="2028575"/>
    <lineage>
        <taxon>Bacteria</taxon>
        <taxon>Pseudomonadati</taxon>
        <taxon>Pseudomonadota</taxon>
        <taxon>Gammaproteobacteria</taxon>
        <taxon>Pasteurellales</taxon>
        <taxon>Psittacicellaceae</taxon>
        <taxon>Psittacicella</taxon>
    </lineage>
</organism>